<evidence type="ECO:0000259" key="1">
    <source>
        <dbReference type="Pfam" id="PF25482"/>
    </source>
</evidence>
<protein>
    <recommendedName>
        <fullName evidence="1">DUF7905 domain-containing protein</fullName>
    </recommendedName>
</protein>
<gene>
    <name evidence="2" type="ORF">K491DRAFT_574225</name>
</gene>
<dbReference type="EMBL" id="MU004294">
    <property type="protein sequence ID" value="KAF2661354.1"/>
    <property type="molecule type" value="Genomic_DNA"/>
</dbReference>
<name>A0A6A6TRU8_9PLEO</name>
<feature type="domain" description="DUF7905" evidence="1">
    <location>
        <begin position="256"/>
        <end position="584"/>
    </location>
</feature>
<accession>A0A6A6TRU8</accession>
<evidence type="ECO:0000313" key="2">
    <source>
        <dbReference type="EMBL" id="KAF2661354.1"/>
    </source>
</evidence>
<dbReference type="OrthoDB" id="4739136at2759"/>
<keyword evidence="3" id="KW-1185">Reference proteome</keyword>
<sequence length="630" mass="70993">GKKPTKTIIVPAELRPSLHYEDIKAKCFFWRQETECEVVPMMISGKLMKLDLFGSGTQVAAATRAINKWIQVANTKTAASSAWPKMEAFDANKWWYKNFDENEIERKSKYLGTLLEEHYNQYPLTVIVHWPPQLVSGGINVNPRDAFGNKLEALNEIRMEDEVFITLLPHRRPPWQVEIRGTEPLNVKAAEAHYKNLVQKVLTKQTMGTTSINVILDASEGTHVRWSLPNDWWPHREAILVPRLLTSLVDAGSFRNESLHPRNLNSIEHSIRNSIEAIRFEQGSYVFAIRLGCLALSDGQKSSERYDPVVDIRSFKVFIDGSISCSVQRWLVKRDIGNEVLSRLMQGTRLLEPTRSGGYFGVVPSSLKETKPTFRGYWALRDPNSVRATAATTQTKNSGDGGTRSPPVSLIVVQVEWTEDEEGEYEKMSPRFYRLKQGQAGPKENMDINLLELGDSRGWIFSLESMTIVSKSTVSPAVVAFANSVKMTSGYSQRLGSDELFAQWVRTPSVQIHGGRMEQVYAFGLKDTGYRVEAIKMWYPGQTMPCWGLAVHHREWDLHLGQLERLPLGRGADWNDVIKTFFPGNDPSLTGLKNKAPGGKLLDISQLSISDERGVRLLVGKLMDLSSLVS</sequence>
<proteinExistence type="predicted"/>
<dbReference type="InterPro" id="IPR057227">
    <property type="entry name" value="DUF7905"/>
</dbReference>
<feature type="non-terminal residue" evidence="2">
    <location>
        <position position="630"/>
    </location>
</feature>
<dbReference type="Proteomes" id="UP000799324">
    <property type="component" value="Unassembled WGS sequence"/>
</dbReference>
<evidence type="ECO:0000313" key="3">
    <source>
        <dbReference type="Proteomes" id="UP000799324"/>
    </source>
</evidence>
<dbReference type="AlphaFoldDB" id="A0A6A6TRU8"/>
<reference evidence="2" key="1">
    <citation type="journal article" date="2020" name="Stud. Mycol.">
        <title>101 Dothideomycetes genomes: a test case for predicting lifestyles and emergence of pathogens.</title>
        <authorList>
            <person name="Haridas S."/>
            <person name="Albert R."/>
            <person name="Binder M."/>
            <person name="Bloem J."/>
            <person name="Labutti K."/>
            <person name="Salamov A."/>
            <person name="Andreopoulos B."/>
            <person name="Baker S."/>
            <person name="Barry K."/>
            <person name="Bills G."/>
            <person name="Bluhm B."/>
            <person name="Cannon C."/>
            <person name="Castanera R."/>
            <person name="Culley D."/>
            <person name="Daum C."/>
            <person name="Ezra D."/>
            <person name="Gonzalez J."/>
            <person name="Henrissat B."/>
            <person name="Kuo A."/>
            <person name="Liang C."/>
            <person name="Lipzen A."/>
            <person name="Lutzoni F."/>
            <person name="Magnuson J."/>
            <person name="Mondo S."/>
            <person name="Nolan M."/>
            <person name="Ohm R."/>
            <person name="Pangilinan J."/>
            <person name="Park H.-J."/>
            <person name="Ramirez L."/>
            <person name="Alfaro M."/>
            <person name="Sun H."/>
            <person name="Tritt A."/>
            <person name="Yoshinaga Y."/>
            <person name="Zwiers L.-H."/>
            <person name="Turgeon B."/>
            <person name="Goodwin S."/>
            <person name="Spatafora J."/>
            <person name="Crous P."/>
            <person name="Grigoriev I."/>
        </authorList>
    </citation>
    <scope>NUCLEOTIDE SEQUENCE</scope>
    <source>
        <strain evidence="2">CBS 122681</strain>
    </source>
</reference>
<organism evidence="2 3">
    <name type="scientific">Lophiostoma macrostomum CBS 122681</name>
    <dbReference type="NCBI Taxonomy" id="1314788"/>
    <lineage>
        <taxon>Eukaryota</taxon>
        <taxon>Fungi</taxon>
        <taxon>Dikarya</taxon>
        <taxon>Ascomycota</taxon>
        <taxon>Pezizomycotina</taxon>
        <taxon>Dothideomycetes</taxon>
        <taxon>Pleosporomycetidae</taxon>
        <taxon>Pleosporales</taxon>
        <taxon>Lophiostomataceae</taxon>
        <taxon>Lophiostoma</taxon>
    </lineage>
</organism>
<feature type="non-terminal residue" evidence="2">
    <location>
        <position position="1"/>
    </location>
</feature>
<dbReference type="Pfam" id="PF25482">
    <property type="entry name" value="DUF7905"/>
    <property type="match status" value="1"/>
</dbReference>